<protein>
    <recommendedName>
        <fullName evidence="6">O-antigen ligase-related domain-containing protein</fullName>
    </recommendedName>
</protein>
<reference evidence="7 8" key="1">
    <citation type="submission" date="2017-10" db="EMBL/GenBank/DDBJ databases">
        <title>The draft genome sequence of Lewinella marina KCTC 32374.</title>
        <authorList>
            <person name="Wang K."/>
        </authorList>
    </citation>
    <scope>NUCLEOTIDE SEQUENCE [LARGE SCALE GENOMIC DNA]</scope>
    <source>
        <strain evidence="7 8">MKG-38</strain>
    </source>
</reference>
<dbReference type="PANTHER" id="PTHR37422:SF13">
    <property type="entry name" value="LIPOPOLYSACCHARIDE BIOSYNTHESIS PROTEIN PA4999-RELATED"/>
    <property type="match status" value="1"/>
</dbReference>
<gene>
    <name evidence="7" type="ORF">CGL56_02270</name>
</gene>
<dbReference type="OrthoDB" id="1492360at2"/>
<comment type="caution">
    <text evidence="7">The sequence shown here is derived from an EMBL/GenBank/DDBJ whole genome shotgun (WGS) entry which is preliminary data.</text>
</comment>
<dbReference type="EMBL" id="PDLO01000001">
    <property type="protein sequence ID" value="PHK99890.1"/>
    <property type="molecule type" value="Genomic_DNA"/>
</dbReference>
<dbReference type="AlphaFoldDB" id="A0A2G0CJ10"/>
<dbReference type="Proteomes" id="UP000226437">
    <property type="component" value="Unassembled WGS sequence"/>
</dbReference>
<evidence type="ECO:0000256" key="1">
    <source>
        <dbReference type="ARBA" id="ARBA00004141"/>
    </source>
</evidence>
<dbReference type="InterPro" id="IPR051533">
    <property type="entry name" value="WaaL-like"/>
</dbReference>
<name>A0A2G0CJ10_9BACT</name>
<evidence type="ECO:0000256" key="4">
    <source>
        <dbReference type="ARBA" id="ARBA00023136"/>
    </source>
</evidence>
<sequence>MAWTDRMTRSEWLVAIGLSGLMIGLVFSPALLSISLIFTVAVAVLGTPGGPPTYWRERLPDALSNSLFWGLVGLYLILLLGAPQTTDWGYYLERLRIKLPLLVLPLAWAARPFLRRSAGAPDPRASRACLGLVAFVAVVLAGVLINYGLHFAEFNDLIRRGQALPVPRGNHIRFSLLVALASVVGIDGWFRYRSRWLPLLGTFCLLGLHLLAVRSGLVTAYAGWAVVVGGWALRLGRHRYLWGMLAGLVALPLVAYLVVPSFRTKADYMRYELFHRDARQDTAEYSDQGRLASIRLGLDVWRDYPVWGVGPGNLEREMRERYAVAYPGVEAKRPHNQFVTALAASGVVGFAVTVASFLLIGFGSGRWRDPRFAAIWVVLTLSCLVENTLETSVGVSLFTAFLLAFAYPPKRNPG</sequence>
<keyword evidence="4 5" id="KW-0472">Membrane</keyword>
<proteinExistence type="predicted"/>
<feature type="domain" description="O-antigen ligase-related" evidence="6">
    <location>
        <begin position="203"/>
        <end position="353"/>
    </location>
</feature>
<feature type="transmembrane region" description="Helical" evidence="5">
    <location>
        <begin position="95"/>
        <end position="113"/>
    </location>
</feature>
<keyword evidence="2 5" id="KW-0812">Transmembrane</keyword>
<evidence type="ECO:0000259" key="6">
    <source>
        <dbReference type="Pfam" id="PF04932"/>
    </source>
</evidence>
<feature type="transmembrane region" description="Helical" evidence="5">
    <location>
        <begin position="125"/>
        <end position="149"/>
    </location>
</feature>
<accession>A0A2G0CJ10</accession>
<evidence type="ECO:0000256" key="5">
    <source>
        <dbReference type="SAM" id="Phobius"/>
    </source>
</evidence>
<feature type="transmembrane region" description="Helical" evidence="5">
    <location>
        <begin position="374"/>
        <end position="407"/>
    </location>
</feature>
<dbReference type="GO" id="GO:0016020">
    <property type="term" value="C:membrane"/>
    <property type="evidence" value="ECO:0007669"/>
    <property type="project" value="UniProtKB-SubCell"/>
</dbReference>
<dbReference type="Pfam" id="PF04932">
    <property type="entry name" value="Wzy_C"/>
    <property type="match status" value="1"/>
</dbReference>
<feature type="transmembrane region" description="Helical" evidence="5">
    <location>
        <begin position="210"/>
        <end position="233"/>
    </location>
</feature>
<feature type="transmembrane region" description="Helical" evidence="5">
    <location>
        <begin position="338"/>
        <end position="362"/>
    </location>
</feature>
<organism evidence="7 8">
    <name type="scientific">Neolewinella marina</name>
    <dbReference type="NCBI Taxonomy" id="438751"/>
    <lineage>
        <taxon>Bacteria</taxon>
        <taxon>Pseudomonadati</taxon>
        <taxon>Bacteroidota</taxon>
        <taxon>Saprospiria</taxon>
        <taxon>Saprospirales</taxon>
        <taxon>Lewinellaceae</taxon>
        <taxon>Neolewinella</taxon>
    </lineage>
</organism>
<feature type="transmembrane region" description="Helical" evidence="5">
    <location>
        <begin position="170"/>
        <end position="190"/>
    </location>
</feature>
<evidence type="ECO:0000256" key="2">
    <source>
        <dbReference type="ARBA" id="ARBA00022692"/>
    </source>
</evidence>
<feature type="transmembrane region" description="Helical" evidence="5">
    <location>
        <begin position="12"/>
        <end position="45"/>
    </location>
</feature>
<evidence type="ECO:0000313" key="7">
    <source>
        <dbReference type="EMBL" id="PHK99890.1"/>
    </source>
</evidence>
<feature type="transmembrane region" description="Helical" evidence="5">
    <location>
        <begin position="240"/>
        <end position="259"/>
    </location>
</feature>
<evidence type="ECO:0000313" key="8">
    <source>
        <dbReference type="Proteomes" id="UP000226437"/>
    </source>
</evidence>
<comment type="subcellular location">
    <subcellularLocation>
        <location evidence="1">Membrane</location>
        <topology evidence="1">Multi-pass membrane protein</topology>
    </subcellularLocation>
</comment>
<keyword evidence="8" id="KW-1185">Reference proteome</keyword>
<dbReference type="PANTHER" id="PTHR37422">
    <property type="entry name" value="TEICHURONIC ACID BIOSYNTHESIS PROTEIN TUAE"/>
    <property type="match status" value="1"/>
</dbReference>
<dbReference type="RefSeq" id="WP_099104869.1">
    <property type="nucleotide sequence ID" value="NZ_JAATJF010000001.1"/>
</dbReference>
<feature type="transmembrane region" description="Helical" evidence="5">
    <location>
        <begin position="65"/>
        <end position="83"/>
    </location>
</feature>
<dbReference type="InterPro" id="IPR007016">
    <property type="entry name" value="O-antigen_ligase-rel_domated"/>
</dbReference>
<evidence type="ECO:0000256" key="3">
    <source>
        <dbReference type="ARBA" id="ARBA00022989"/>
    </source>
</evidence>
<keyword evidence="3 5" id="KW-1133">Transmembrane helix</keyword>